<dbReference type="PROSITE" id="PS50987">
    <property type="entry name" value="HTH_ARSR_2"/>
    <property type="match status" value="1"/>
</dbReference>
<dbReference type="NCBIfam" id="NF033788">
    <property type="entry name" value="HTH_metalloreg"/>
    <property type="match status" value="1"/>
</dbReference>
<dbReference type="GO" id="GO:0003677">
    <property type="term" value="F:DNA binding"/>
    <property type="evidence" value="ECO:0007669"/>
    <property type="project" value="UniProtKB-KW"/>
</dbReference>
<sequence>MTVFVDHKIEYMSLEDDAELLKTMAHPMRLKIVNELYKHKALNVTQIIQILKLPQSTVSQHLCKMRGKVLKGNRQGLEIYYSINNPKVEGIIKLLNPIQ</sequence>
<dbReference type="InterPro" id="IPR036388">
    <property type="entry name" value="WH-like_DNA-bd_sf"/>
</dbReference>
<keyword evidence="1" id="KW-0805">Transcription regulation</keyword>
<geneLocation type="plasmid" evidence="5 6">
    <name>p03BB102_179</name>
</geneLocation>
<protein>
    <submittedName>
        <fullName evidence="5">Transcriptional repressor PagR</fullName>
    </submittedName>
</protein>
<dbReference type="CDD" id="cd00090">
    <property type="entry name" value="HTH_ARSR"/>
    <property type="match status" value="1"/>
</dbReference>
<accession>A0A125YA20</accession>
<dbReference type="EMBL" id="CP001406">
    <property type="protein sequence ID" value="ACO25760.1"/>
    <property type="molecule type" value="Genomic_DNA"/>
</dbReference>
<evidence type="ECO:0000256" key="3">
    <source>
        <dbReference type="ARBA" id="ARBA00023163"/>
    </source>
</evidence>
<dbReference type="RefSeq" id="WP_000215714.1">
    <property type="nucleotide sequence ID" value="NC_012473.1"/>
</dbReference>
<dbReference type="PATRIC" id="fig|572264.18.peg.5689"/>
<dbReference type="GO" id="GO:0003700">
    <property type="term" value="F:DNA-binding transcription factor activity"/>
    <property type="evidence" value="ECO:0007669"/>
    <property type="project" value="InterPro"/>
</dbReference>
<keyword evidence="3" id="KW-0804">Transcription</keyword>
<evidence type="ECO:0000259" key="4">
    <source>
        <dbReference type="PROSITE" id="PS50987"/>
    </source>
</evidence>
<dbReference type="Pfam" id="PF01022">
    <property type="entry name" value="HTH_5"/>
    <property type="match status" value="1"/>
</dbReference>
<organism evidence="5 6">
    <name type="scientific">Bacillus cereus (strain 03BB102)</name>
    <dbReference type="NCBI Taxonomy" id="572264"/>
    <lineage>
        <taxon>Bacteria</taxon>
        <taxon>Bacillati</taxon>
        <taxon>Bacillota</taxon>
        <taxon>Bacilli</taxon>
        <taxon>Bacillales</taxon>
        <taxon>Bacillaceae</taxon>
        <taxon>Bacillus</taxon>
        <taxon>Bacillus cereus group</taxon>
    </lineage>
</organism>
<reference evidence="5 6" key="1">
    <citation type="submission" date="2009-02" db="EMBL/GenBank/DDBJ databases">
        <title>Genome sequence of Bacillus cereus 03BB102.</title>
        <authorList>
            <person name="Dodson R.J."/>
            <person name="Jackson P."/>
            <person name="Munk A.C."/>
            <person name="Brettin T."/>
            <person name="Bruce D."/>
            <person name="Detter C."/>
            <person name="Tapia R."/>
            <person name="Han C."/>
            <person name="Sutton G."/>
            <person name="Sims D."/>
        </authorList>
    </citation>
    <scope>NUCLEOTIDE SEQUENCE [LARGE SCALE GENOMIC DNA]</scope>
    <source>
        <strain evidence="5 6">03BB102</strain>
        <plasmid evidence="6">Plasmid p03BB102_179</plasmid>
    </source>
</reference>
<keyword evidence="2" id="KW-0238">DNA-binding</keyword>
<evidence type="ECO:0000313" key="6">
    <source>
        <dbReference type="Proteomes" id="UP000002210"/>
    </source>
</evidence>
<feature type="domain" description="HTH arsR-type" evidence="4">
    <location>
        <begin position="9"/>
        <end position="99"/>
    </location>
</feature>
<gene>
    <name evidence="5" type="primary">pagR_2</name>
    <name evidence="5" type="ordered locus">BCA_A0149</name>
</gene>
<dbReference type="KEGG" id="bcx:BCA_A0149"/>
<proteinExistence type="predicted"/>
<evidence type="ECO:0000256" key="2">
    <source>
        <dbReference type="ARBA" id="ARBA00023125"/>
    </source>
</evidence>
<dbReference type="Gene3D" id="1.10.10.10">
    <property type="entry name" value="Winged helix-like DNA-binding domain superfamily/Winged helix DNA-binding domain"/>
    <property type="match status" value="1"/>
</dbReference>
<evidence type="ECO:0000313" key="5">
    <source>
        <dbReference type="EMBL" id="ACO25760.1"/>
    </source>
</evidence>
<dbReference type="Proteomes" id="UP000002210">
    <property type="component" value="Plasmid p03BB102_179"/>
</dbReference>
<dbReference type="InterPro" id="IPR036390">
    <property type="entry name" value="WH_DNA-bd_sf"/>
</dbReference>
<keyword evidence="5" id="KW-0614">Plasmid</keyword>
<dbReference type="AlphaFoldDB" id="A0A125YA20"/>
<dbReference type="InterPro" id="IPR001845">
    <property type="entry name" value="HTH_ArsR_DNA-bd_dom"/>
</dbReference>
<dbReference type="SUPFAM" id="SSF46785">
    <property type="entry name" value="Winged helix' DNA-binding domain"/>
    <property type="match status" value="1"/>
</dbReference>
<name>A0A125YA20_BACC3</name>
<dbReference type="PANTHER" id="PTHR43132">
    <property type="entry name" value="ARSENICAL RESISTANCE OPERON REPRESSOR ARSR-RELATED"/>
    <property type="match status" value="1"/>
</dbReference>
<dbReference type="SMART" id="SM00418">
    <property type="entry name" value="HTH_ARSR"/>
    <property type="match status" value="1"/>
</dbReference>
<dbReference type="InterPro" id="IPR051011">
    <property type="entry name" value="Metal_resp_trans_reg"/>
</dbReference>
<dbReference type="PANTHER" id="PTHR43132:SF2">
    <property type="entry name" value="ARSENICAL RESISTANCE OPERON REPRESSOR ARSR-RELATED"/>
    <property type="match status" value="1"/>
</dbReference>
<dbReference type="InterPro" id="IPR011991">
    <property type="entry name" value="ArsR-like_HTH"/>
</dbReference>
<evidence type="ECO:0000256" key="1">
    <source>
        <dbReference type="ARBA" id="ARBA00023015"/>
    </source>
</evidence>